<dbReference type="AlphaFoldDB" id="A0A0F9L0B9"/>
<gene>
    <name evidence="1" type="ORF">LCGC14_1572840</name>
</gene>
<accession>A0A0F9L0B9</accession>
<reference evidence="1" key="1">
    <citation type="journal article" date="2015" name="Nature">
        <title>Complex archaea that bridge the gap between prokaryotes and eukaryotes.</title>
        <authorList>
            <person name="Spang A."/>
            <person name="Saw J.H."/>
            <person name="Jorgensen S.L."/>
            <person name="Zaremba-Niedzwiedzka K."/>
            <person name="Martijn J."/>
            <person name="Lind A.E."/>
            <person name="van Eijk R."/>
            <person name="Schleper C."/>
            <person name="Guy L."/>
            <person name="Ettema T.J."/>
        </authorList>
    </citation>
    <scope>NUCLEOTIDE SEQUENCE</scope>
</reference>
<protein>
    <submittedName>
        <fullName evidence="1">Uncharacterized protein</fullName>
    </submittedName>
</protein>
<evidence type="ECO:0000313" key="1">
    <source>
        <dbReference type="EMBL" id="KKM27628.1"/>
    </source>
</evidence>
<name>A0A0F9L0B9_9ZZZZ</name>
<sequence>MPQALTLSMRVGGCVEAEILENIKDKIEKLEERGHGEVVIKIKNGHVWRILDTCDELI</sequence>
<dbReference type="EMBL" id="LAZR01012286">
    <property type="protein sequence ID" value="KKM27628.1"/>
    <property type="molecule type" value="Genomic_DNA"/>
</dbReference>
<organism evidence="1">
    <name type="scientific">marine sediment metagenome</name>
    <dbReference type="NCBI Taxonomy" id="412755"/>
    <lineage>
        <taxon>unclassified sequences</taxon>
        <taxon>metagenomes</taxon>
        <taxon>ecological metagenomes</taxon>
    </lineage>
</organism>
<proteinExistence type="predicted"/>
<comment type="caution">
    <text evidence="1">The sequence shown here is derived from an EMBL/GenBank/DDBJ whole genome shotgun (WGS) entry which is preliminary data.</text>
</comment>